<dbReference type="PIRSF" id="PIRSF026631">
    <property type="entry name" value="UCP026631"/>
    <property type="match status" value="1"/>
</dbReference>
<keyword evidence="1" id="KW-0812">Transmembrane</keyword>
<evidence type="ECO:0000313" key="3">
    <source>
        <dbReference type="EMBL" id="MET3683972.1"/>
    </source>
</evidence>
<keyword evidence="4" id="KW-1185">Reference proteome</keyword>
<feature type="transmembrane region" description="Helical" evidence="1">
    <location>
        <begin position="12"/>
        <end position="33"/>
    </location>
</feature>
<dbReference type="Pfam" id="PF03703">
    <property type="entry name" value="bPH_2"/>
    <property type="match status" value="3"/>
</dbReference>
<accession>A0ABV2KXY3</accession>
<feature type="domain" description="YdbS-like PH" evidence="2">
    <location>
        <begin position="62"/>
        <end position="141"/>
    </location>
</feature>
<evidence type="ECO:0000256" key="1">
    <source>
        <dbReference type="SAM" id="Phobius"/>
    </source>
</evidence>
<dbReference type="PANTHER" id="PTHR34473:SF2">
    <property type="entry name" value="UPF0699 TRANSMEMBRANE PROTEIN YDBT"/>
    <property type="match status" value="1"/>
</dbReference>
<feature type="domain" description="YdbS-like PH" evidence="2">
    <location>
        <begin position="244"/>
        <end position="307"/>
    </location>
</feature>
<organism evidence="3 4">
    <name type="scientific">Alkalibacillus flavidus</name>
    <dbReference type="NCBI Taxonomy" id="546021"/>
    <lineage>
        <taxon>Bacteria</taxon>
        <taxon>Bacillati</taxon>
        <taxon>Bacillota</taxon>
        <taxon>Bacilli</taxon>
        <taxon>Bacillales</taxon>
        <taxon>Bacillaceae</taxon>
        <taxon>Alkalibacillus</taxon>
    </lineage>
</organism>
<feature type="transmembrane region" description="Helical" evidence="1">
    <location>
        <begin position="217"/>
        <end position="239"/>
    </location>
</feature>
<keyword evidence="1" id="KW-0472">Membrane</keyword>
<dbReference type="EMBL" id="JBEPMX010000011">
    <property type="protein sequence ID" value="MET3683972.1"/>
    <property type="molecule type" value="Genomic_DNA"/>
</dbReference>
<feature type="transmembrane region" description="Helical" evidence="1">
    <location>
        <begin position="170"/>
        <end position="191"/>
    </location>
</feature>
<dbReference type="PANTHER" id="PTHR34473">
    <property type="entry name" value="UPF0699 TRANSMEMBRANE PROTEIN YDBS"/>
    <property type="match status" value="1"/>
</dbReference>
<dbReference type="RefSeq" id="WP_354220887.1">
    <property type="nucleotide sequence ID" value="NZ_JBEPMX010000011.1"/>
</dbReference>
<feature type="domain" description="YdbS-like PH" evidence="2">
    <location>
        <begin position="391"/>
        <end position="470"/>
    </location>
</feature>
<reference evidence="3 4" key="1">
    <citation type="submission" date="2024-06" db="EMBL/GenBank/DDBJ databases">
        <title>Genomic Encyclopedia of Type Strains, Phase IV (KMG-IV): sequencing the most valuable type-strain genomes for metagenomic binning, comparative biology and taxonomic classification.</title>
        <authorList>
            <person name="Goeker M."/>
        </authorList>
    </citation>
    <scope>NUCLEOTIDE SEQUENCE [LARGE SCALE GENOMIC DNA]</scope>
    <source>
        <strain evidence="3 4">DSM 23520</strain>
    </source>
</reference>
<protein>
    <submittedName>
        <fullName evidence="3">Membrane protein</fullName>
    </submittedName>
</protein>
<evidence type="ECO:0000313" key="4">
    <source>
        <dbReference type="Proteomes" id="UP001549167"/>
    </source>
</evidence>
<feature type="transmembrane region" description="Helical" evidence="1">
    <location>
        <begin position="346"/>
        <end position="364"/>
    </location>
</feature>
<dbReference type="Proteomes" id="UP001549167">
    <property type="component" value="Unassembled WGS sequence"/>
</dbReference>
<sequence>MSEPKRLHPAAVIFSVIRILKNLIYVISAGVIAAFGQDMFIYVALGLFVLIVLLIGISIVEWARFRYYIYDDELRIEQGVFIRKHRYISKHRIQSIDLTQGVIHRMLKLTKVKIETAGSGTETEASLSAVTFAEGQAIRDELKSRAHVESSDDEAEEPDYPQEQITLGRLIIAGSTSGSVGVILGLLAVGFSELERFIPEAAYDQAMTWMVSSAVEVLIFLALVMFILLWVLGILGTIIKYGRFQITRYDTELFMTRGLLEKKQMTVPLKRIQAIGFKETPIRQPFGFGTLYVEIAGGGLEGENVNARTFLFPIIKQDEVATFLQKMLPEYQAFPTAFERVPKRTIYYYGFRTVFFPVIALIAILIWLPFVWYVPVVLIVLALGLAWLRRQTAGYAMDDQHLTLTYREFSKDTVMMKHNRVQAFEKRQSILHRKHGLATVKASLLNHFAGRHVILREVNEADADRMADWYSLRQEHAHD</sequence>
<gene>
    <name evidence="3" type="ORF">ABID56_002097</name>
</gene>
<proteinExistence type="predicted"/>
<feature type="transmembrane region" description="Helical" evidence="1">
    <location>
        <begin position="370"/>
        <end position="388"/>
    </location>
</feature>
<feature type="transmembrane region" description="Helical" evidence="1">
    <location>
        <begin position="39"/>
        <end position="60"/>
    </location>
</feature>
<name>A0ABV2KXY3_9BACI</name>
<dbReference type="InterPro" id="IPR014529">
    <property type="entry name" value="UCP026631"/>
</dbReference>
<evidence type="ECO:0000259" key="2">
    <source>
        <dbReference type="Pfam" id="PF03703"/>
    </source>
</evidence>
<comment type="caution">
    <text evidence="3">The sequence shown here is derived from an EMBL/GenBank/DDBJ whole genome shotgun (WGS) entry which is preliminary data.</text>
</comment>
<dbReference type="InterPro" id="IPR005182">
    <property type="entry name" value="YdbS-like_PH"/>
</dbReference>
<keyword evidence="1" id="KW-1133">Transmembrane helix</keyword>